<sequence>MYGGEIISGKGLVWISPDVTPLNLVKRVDLTIKTGTFGQIIKTEIPSNRPIVFFTRIFSDKIGVAAVILNRNEQWSIEIRASRNAIGTEESVKIRFYIFSNFVPKDVSSDWGVQYFNAKGELTWTGDMIPLEVYSGVAPNDSNYKVDVGFTCAVAPYFSASYTAGFIPGNPPIYIWITNAWKAYGNVISSYIVDDINSSSSGYDQFYSNNYYYIKASNYDY</sequence>
<evidence type="ECO:0000313" key="2">
    <source>
        <dbReference type="Proteomes" id="UP001231859"/>
    </source>
</evidence>
<dbReference type="RefSeq" id="WP_280937071.1">
    <property type="nucleotide sequence ID" value="NZ_CP123758.1"/>
</dbReference>
<evidence type="ECO:0000313" key="1">
    <source>
        <dbReference type="EMBL" id="WGO82347.1"/>
    </source>
</evidence>
<dbReference type="EMBL" id="CP123758">
    <property type="protein sequence ID" value="WGO82347.1"/>
    <property type="molecule type" value="Genomic_DNA"/>
</dbReference>
<proteinExistence type="predicted"/>
<evidence type="ECO:0008006" key="3">
    <source>
        <dbReference type="Google" id="ProtNLM"/>
    </source>
</evidence>
<name>A0ABY8NYL7_9GAMM</name>
<gene>
    <name evidence="1" type="ORF">QG404_01015</name>
</gene>
<keyword evidence="1" id="KW-0614">Plasmid</keyword>
<protein>
    <recommendedName>
        <fullName evidence="3">Phage tail protein</fullName>
    </recommendedName>
</protein>
<dbReference type="Proteomes" id="UP001231859">
    <property type="component" value="Plasmid paApi_AU2"/>
</dbReference>
<keyword evidence="2" id="KW-1185">Reference proteome</keyword>
<reference evidence="1 2" key="1">
    <citation type="submission" date="2023-04" db="EMBL/GenBank/DDBJ databases">
        <title>Genome dynamics across the evolutionary transition to endosymbiosis.</title>
        <authorList>
            <person name="Siozios S."/>
            <person name="Nadal-Jimenez P."/>
            <person name="Azagi T."/>
            <person name="Sprong H."/>
            <person name="Frost C.L."/>
            <person name="Parratt S.R."/>
            <person name="Taylor G."/>
            <person name="Brettell L."/>
            <person name="Lew K.C."/>
            <person name="Croft L."/>
            <person name="King K.C."/>
            <person name="Brockhurst M.A."/>
            <person name="Hypsa V."/>
            <person name="Novakova E."/>
            <person name="Darby A.C."/>
            <person name="Hurst G.D.D."/>
        </authorList>
    </citation>
    <scope>NUCLEOTIDE SEQUENCE [LARGE SCALE GENOMIC DNA]</scope>
    <source>
        <strain evidence="2">aApi_AU</strain>
        <plasmid evidence="1 2">paApi_AU2</plasmid>
    </source>
</reference>
<organism evidence="1 2">
    <name type="scientific">Arsenophonus apicola</name>
    <dbReference type="NCBI Taxonomy" id="2879119"/>
    <lineage>
        <taxon>Bacteria</taxon>
        <taxon>Pseudomonadati</taxon>
        <taxon>Pseudomonadota</taxon>
        <taxon>Gammaproteobacteria</taxon>
        <taxon>Enterobacterales</taxon>
        <taxon>Morganellaceae</taxon>
        <taxon>Arsenophonus</taxon>
    </lineage>
</organism>
<accession>A0ABY8NYL7</accession>
<geneLocation type="plasmid" evidence="1 2">
    <name>paApi_AU2</name>
</geneLocation>